<feature type="domain" description="Glyoxalase-like" evidence="1">
    <location>
        <begin position="7"/>
        <end position="127"/>
    </location>
</feature>
<proteinExistence type="predicted"/>
<dbReference type="PANTHER" id="PTHR35908:SF1">
    <property type="entry name" value="CONSERVED PROTEIN"/>
    <property type="match status" value="1"/>
</dbReference>
<evidence type="ECO:0000313" key="3">
    <source>
        <dbReference type="Proteomes" id="UP000824037"/>
    </source>
</evidence>
<accession>A0A9D2EDL0</accession>
<dbReference type="PANTHER" id="PTHR35908">
    <property type="entry name" value="HYPOTHETICAL FUSION PROTEIN"/>
    <property type="match status" value="1"/>
</dbReference>
<dbReference type="Gene3D" id="3.10.180.10">
    <property type="entry name" value="2,3-Dihydroxybiphenyl 1,2-Dioxygenase, domain 1"/>
    <property type="match status" value="1"/>
</dbReference>
<dbReference type="InterPro" id="IPR029068">
    <property type="entry name" value="Glyas_Bleomycin-R_OHBP_Dase"/>
</dbReference>
<dbReference type="Pfam" id="PF18029">
    <property type="entry name" value="Glyoxalase_6"/>
    <property type="match status" value="1"/>
</dbReference>
<dbReference type="AlphaFoldDB" id="A0A9D2EDL0"/>
<evidence type="ECO:0000259" key="1">
    <source>
        <dbReference type="Pfam" id="PF18029"/>
    </source>
</evidence>
<protein>
    <submittedName>
        <fullName evidence="2">VOC family protein</fullName>
    </submittedName>
</protein>
<comment type="caution">
    <text evidence="2">The sequence shown here is derived from an EMBL/GenBank/DDBJ whole genome shotgun (WGS) entry which is preliminary data.</text>
</comment>
<evidence type="ECO:0000313" key="2">
    <source>
        <dbReference type="EMBL" id="HIZ35342.1"/>
    </source>
</evidence>
<dbReference type="EMBL" id="DXBY01000102">
    <property type="protein sequence ID" value="HIZ35342.1"/>
    <property type="molecule type" value="Genomic_DNA"/>
</dbReference>
<sequence length="128" mass="13957">MAILRDLVVDCHHPAALARFWTAALDGYQVAAYDEEAMADLAAQGIADPEEDPSVLVEPVAGTGLRLFFNLVPEDKASKNRLHIDVTAENPGAERERLIGLGARALRRDPDGWVVMADPEGNEFCLMD</sequence>
<dbReference type="SUPFAM" id="SSF54593">
    <property type="entry name" value="Glyoxalase/Bleomycin resistance protein/Dihydroxybiphenyl dioxygenase"/>
    <property type="match status" value="1"/>
</dbReference>
<dbReference type="InterPro" id="IPR041581">
    <property type="entry name" value="Glyoxalase_6"/>
</dbReference>
<reference evidence="2" key="2">
    <citation type="submission" date="2021-04" db="EMBL/GenBank/DDBJ databases">
        <authorList>
            <person name="Gilroy R."/>
        </authorList>
    </citation>
    <scope>NUCLEOTIDE SEQUENCE</scope>
    <source>
        <strain evidence="2">ChiGjej4B4-7305</strain>
    </source>
</reference>
<name>A0A9D2EDL0_9MICO</name>
<gene>
    <name evidence="2" type="ORF">H9815_06155</name>
</gene>
<organism evidence="2 3">
    <name type="scientific">Candidatus Ruania gallistercoris</name>
    <dbReference type="NCBI Taxonomy" id="2838746"/>
    <lineage>
        <taxon>Bacteria</taxon>
        <taxon>Bacillati</taxon>
        <taxon>Actinomycetota</taxon>
        <taxon>Actinomycetes</taxon>
        <taxon>Micrococcales</taxon>
        <taxon>Ruaniaceae</taxon>
        <taxon>Ruania</taxon>
    </lineage>
</organism>
<dbReference type="Proteomes" id="UP000824037">
    <property type="component" value="Unassembled WGS sequence"/>
</dbReference>
<dbReference type="CDD" id="cd06587">
    <property type="entry name" value="VOC"/>
    <property type="match status" value="1"/>
</dbReference>
<reference evidence="2" key="1">
    <citation type="journal article" date="2021" name="PeerJ">
        <title>Extensive microbial diversity within the chicken gut microbiome revealed by metagenomics and culture.</title>
        <authorList>
            <person name="Gilroy R."/>
            <person name="Ravi A."/>
            <person name="Getino M."/>
            <person name="Pursley I."/>
            <person name="Horton D.L."/>
            <person name="Alikhan N.F."/>
            <person name="Baker D."/>
            <person name="Gharbi K."/>
            <person name="Hall N."/>
            <person name="Watson M."/>
            <person name="Adriaenssens E.M."/>
            <person name="Foster-Nyarko E."/>
            <person name="Jarju S."/>
            <person name="Secka A."/>
            <person name="Antonio M."/>
            <person name="Oren A."/>
            <person name="Chaudhuri R.R."/>
            <person name="La Ragione R."/>
            <person name="Hildebrand F."/>
            <person name="Pallen M.J."/>
        </authorList>
    </citation>
    <scope>NUCLEOTIDE SEQUENCE</scope>
    <source>
        <strain evidence="2">ChiGjej4B4-7305</strain>
    </source>
</reference>